<dbReference type="GO" id="GO:0017057">
    <property type="term" value="F:6-phosphogluconolactonase activity"/>
    <property type="evidence" value="ECO:0007669"/>
    <property type="project" value="UniProtKB-EC"/>
</dbReference>
<comment type="function">
    <text evidence="2 7">Hydrolysis of 6-phosphogluconolactone to 6-phosphogluconate.</text>
</comment>
<comment type="catalytic activity">
    <reaction evidence="1 7">
        <text>6-phospho-D-glucono-1,5-lactone + H2O = 6-phospho-D-gluconate + H(+)</text>
        <dbReference type="Rhea" id="RHEA:12556"/>
        <dbReference type="ChEBI" id="CHEBI:15377"/>
        <dbReference type="ChEBI" id="CHEBI:15378"/>
        <dbReference type="ChEBI" id="CHEBI:57955"/>
        <dbReference type="ChEBI" id="CHEBI:58759"/>
        <dbReference type="EC" id="3.1.1.31"/>
    </reaction>
</comment>
<evidence type="ECO:0000256" key="6">
    <source>
        <dbReference type="ARBA" id="ARBA00020337"/>
    </source>
</evidence>
<evidence type="ECO:0000256" key="1">
    <source>
        <dbReference type="ARBA" id="ARBA00000832"/>
    </source>
</evidence>
<dbReference type="PANTHER" id="PTHR11054">
    <property type="entry name" value="6-PHOSPHOGLUCONOLACTONASE"/>
    <property type="match status" value="1"/>
</dbReference>
<dbReference type="InterPro" id="IPR039104">
    <property type="entry name" value="6PGL"/>
</dbReference>
<evidence type="ECO:0000313" key="10">
    <source>
        <dbReference type="Proteomes" id="UP001464891"/>
    </source>
</evidence>
<comment type="pathway">
    <text evidence="3 7">Carbohydrate degradation; pentose phosphate pathway; D-ribulose 5-phosphate from D-glucose 6-phosphate (oxidative stage): step 2/3.</text>
</comment>
<dbReference type="SUPFAM" id="SSF100950">
    <property type="entry name" value="NagB/RpiA/CoA transferase-like"/>
    <property type="match status" value="1"/>
</dbReference>
<dbReference type="InterPro" id="IPR005900">
    <property type="entry name" value="6-phosphogluconolactonase_DevB"/>
</dbReference>
<keyword evidence="10" id="KW-1185">Reference proteome</keyword>
<dbReference type="CDD" id="cd01400">
    <property type="entry name" value="6PGL"/>
    <property type="match status" value="1"/>
</dbReference>
<gene>
    <name evidence="7 9" type="primary">pgl</name>
    <name evidence="9" type="ORF">NC998_26470</name>
</gene>
<feature type="domain" description="Glucosamine/galactosamine-6-phosphate isomerase" evidence="8">
    <location>
        <begin position="20"/>
        <end position="243"/>
    </location>
</feature>
<protein>
    <recommendedName>
        <fullName evidence="6 7">6-phosphogluconolactonase</fullName>
        <shortName evidence="7">6PGL</shortName>
        <ecNumber evidence="5 7">3.1.1.31</ecNumber>
    </recommendedName>
</protein>
<reference evidence="9 10" key="1">
    <citation type="submission" date="2022-04" db="EMBL/GenBank/DDBJ databases">
        <title>Positive selection, recombination, and allopatry shape intraspecific diversity of widespread and dominant cyanobacteria.</title>
        <authorList>
            <person name="Wei J."/>
            <person name="Shu W."/>
            <person name="Hu C."/>
        </authorList>
    </citation>
    <scope>NUCLEOTIDE SEQUENCE [LARGE SCALE GENOMIC DNA]</scope>
    <source>
        <strain evidence="9 10">GB2-A4</strain>
    </source>
</reference>
<proteinExistence type="inferred from homology"/>
<evidence type="ECO:0000256" key="3">
    <source>
        <dbReference type="ARBA" id="ARBA00004961"/>
    </source>
</evidence>
<dbReference type="PANTHER" id="PTHR11054:SF0">
    <property type="entry name" value="6-PHOSPHOGLUCONOLACTONASE"/>
    <property type="match status" value="1"/>
</dbReference>
<evidence type="ECO:0000313" key="9">
    <source>
        <dbReference type="EMBL" id="MEP0820638.1"/>
    </source>
</evidence>
<evidence type="ECO:0000256" key="4">
    <source>
        <dbReference type="ARBA" id="ARBA00010662"/>
    </source>
</evidence>
<name>A0ABV0JFR9_9CYAN</name>
<dbReference type="InterPro" id="IPR006148">
    <property type="entry name" value="Glc/Gal-6P_isomerase"/>
</dbReference>
<comment type="caution">
    <text evidence="9">The sequence shown here is derived from an EMBL/GenBank/DDBJ whole genome shotgun (WGS) entry which is preliminary data.</text>
</comment>
<sequence>MQKLIRSQMKPEIQVFAKLEALTHAAATEFVQKAQQAIQARGRFTVVLSGGSTPKSLYALLATQLWRDQISWNQVHLFWGDERHVPPNDSSSNFRMAQEQLLFQVPIPQENVHRIKAENSDAQAVAAEYERDLKQFFQLGEHEFPRFDLVLLGMGANGHTASLFPGTAAVHEQTRLVVAPWVEELNSDRITLTPPVINNANTIIFFVTGVEKAATLKAVLEGQHQLDRLPAQIIHPAQGNVIWMVDQMAARLLSTAVSLTPD</sequence>
<keyword evidence="7 9" id="KW-0378">Hydrolase</keyword>
<dbReference type="NCBIfam" id="TIGR01198">
    <property type="entry name" value="pgl"/>
    <property type="match status" value="1"/>
</dbReference>
<dbReference type="EMBL" id="JAMPKM010000037">
    <property type="protein sequence ID" value="MEP0820638.1"/>
    <property type="molecule type" value="Genomic_DNA"/>
</dbReference>
<evidence type="ECO:0000259" key="8">
    <source>
        <dbReference type="Pfam" id="PF01182"/>
    </source>
</evidence>
<dbReference type="EC" id="3.1.1.31" evidence="5 7"/>
<dbReference type="RefSeq" id="WP_199299383.1">
    <property type="nucleotide sequence ID" value="NZ_JAMPKM010000037.1"/>
</dbReference>
<accession>A0ABV0JFR9</accession>
<dbReference type="InterPro" id="IPR037171">
    <property type="entry name" value="NagB/RpiA_transferase-like"/>
</dbReference>
<evidence type="ECO:0000256" key="2">
    <source>
        <dbReference type="ARBA" id="ARBA00002681"/>
    </source>
</evidence>
<organism evidence="9 10">
    <name type="scientific">Trichocoleus desertorum GB2-A4</name>
    <dbReference type="NCBI Taxonomy" id="2933944"/>
    <lineage>
        <taxon>Bacteria</taxon>
        <taxon>Bacillati</taxon>
        <taxon>Cyanobacteriota</taxon>
        <taxon>Cyanophyceae</taxon>
        <taxon>Leptolyngbyales</taxon>
        <taxon>Trichocoleusaceae</taxon>
        <taxon>Trichocoleus</taxon>
    </lineage>
</organism>
<dbReference type="Proteomes" id="UP001464891">
    <property type="component" value="Unassembled WGS sequence"/>
</dbReference>
<dbReference type="Gene3D" id="3.40.50.1360">
    <property type="match status" value="1"/>
</dbReference>
<evidence type="ECO:0000256" key="5">
    <source>
        <dbReference type="ARBA" id="ARBA00013198"/>
    </source>
</evidence>
<evidence type="ECO:0000256" key="7">
    <source>
        <dbReference type="RuleBase" id="RU365095"/>
    </source>
</evidence>
<dbReference type="Pfam" id="PF01182">
    <property type="entry name" value="Glucosamine_iso"/>
    <property type="match status" value="1"/>
</dbReference>
<comment type="similarity">
    <text evidence="4 7">Belongs to the glucosamine/galactosamine-6-phosphate isomerase family. 6-phosphogluconolactonase subfamily.</text>
</comment>